<sequence length="247" mass="28927">MSVEMGHEETECPYVVSNTISLQLDASHNHQTVEAKIIRVFEPSTLPCVMLVSLDPPVLGLNDQMGEAWVHCRMQDFYNRETEVYHILRDTQGKDIPQLFASVNIPGSLPLHFTDVPGILVEYIDRFELYALEENSPTQIWQSVCEDAIRNVHHFGDRGILNQDVHVRHFIAQRGPAGTSKLFMIDFVMCRFRREYKDEYYYWREWKSHQDEEGAIGYVMQRMLEGGYAYHRSAYYKQLDYEFKMGD</sequence>
<protein>
    <recommendedName>
        <fullName evidence="3">Protein kinase domain-containing protein</fullName>
    </recommendedName>
</protein>
<dbReference type="AlphaFoldDB" id="A0A1L9V6A6"/>
<dbReference type="EMBL" id="KV878918">
    <property type="protein sequence ID" value="OJJ79453.1"/>
    <property type="molecule type" value="Genomic_DNA"/>
</dbReference>
<evidence type="ECO:0000313" key="1">
    <source>
        <dbReference type="EMBL" id="OJJ79453.1"/>
    </source>
</evidence>
<gene>
    <name evidence="1" type="ORF">ASPGLDRAFT_29894</name>
</gene>
<dbReference type="Proteomes" id="UP000184300">
    <property type="component" value="Unassembled WGS sequence"/>
</dbReference>
<proteinExistence type="predicted"/>
<reference evidence="2" key="1">
    <citation type="journal article" date="2017" name="Genome Biol.">
        <title>Comparative genomics reveals high biological diversity and specific adaptations in the industrially and medically important fungal genus Aspergillus.</title>
        <authorList>
            <person name="de Vries R.P."/>
            <person name="Riley R."/>
            <person name="Wiebenga A."/>
            <person name="Aguilar-Osorio G."/>
            <person name="Amillis S."/>
            <person name="Uchima C.A."/>
            <person name="Anderluh G."/>
            <person name="Asadollahi M."/>
            <person name="Askin M."/>
            <person name="Barry K."/>
            <person name="Battaglia E."/>
            <person name="Bayram O."/>
            <person name="Benocci T."/>
            <person name="Braus-Stromeyer S.A."/>
            <person name="Caldana C."/>
            <person name="Canovas D."/>
            <person name="Cerqueira G.C."/>
            <person name="Chen F."/>
            <person name="Chen W."/>
            <person name="Choi C."/>
            <person name="Clum A."/>
            <person name="Dos Santos R.A."/>
            <person name="Damasio A.R."/>
            <person name="Diallinas G."/>
            <person name="Emri T."/>
            <person name="Fekete E."/>
            <person name="Flipphi M."/>
            <person name="Freyberg S."/>
            <person name="Gallo A."/>
            <person name="Gournas C."/>
            <person name="Habgood R."/>
            <person name="Hainaut M."/>
            <person name="Harispe M.L."/>
            <person name="Henrissat B."/>
            <person name="Hilden K.S."/>
            <person name="Hope R."/>
            <person name="Hossain A."/>
            <person name="Karabika E."/>
            <person name="Karaffa L."/>
            <person name="Karanyi Z."/>
            <person name="Krasevec N."/>
            <person name="Kuo A."/>
            <person name="Kusch H."/>
            <person name="LaButti K."/>
            <person name="Lagendijk E.L."/>
            <person name="Lapidus A."/>
            <person name="Levasseur A."/>
            <person name="Lindquist E."/>
            <person name="Lipzen A."/>
            <person name="Logrieco A.F."/>
            <person name="MacCabe A."/>
            <person name="Maekelae M.R."/>
            <person name="Malavazi I."/>
            <person name="Melin P."/>
            <person name="Meyer V."/>
            <person name="Mielnichuk N."/>
            <person name="Miskei M."/>
            <person name="Molnar A.P."/>
            <person name="Mule G."/>
            <person name="Ngan C.Y."/>
            <person name="Orejas M."/>
            <person name="Orosz E."/>
            <person name="Ouedraogo J.P."/>
            <person name="Overkamp K.M."/>
            <person name="Park H.-S."/>
            <person name="Perrone G."/>
            <person name="Piumi F."/>
            <person name="Punt P.J."/>
            <person name="Ram A.F."/>
            <person name="Ramon A."/>
            <person name="Rauscher S."/>
            <person name="Record E."/>
            <person name="Riano-Pachon D.M."/>
            <person name="Robert V."/>
            <person name="Roehrig J."/>
            <person name="Ruller R."/>
            <person name="Salamov A."/>
            <person name="Salih N.S."/>
            <person name="Samson R.A."/>
            <person name="Sandor E."/>
            <person name="Sanguinetti M."/>
            <person name="Schuetze T."/>
            <person name="Sepcic K."/>
            <person name="Shelest E."/>
            <person name="Sherlock G."/>
            <person name="Sophianopoulou V."/>
            <person name="Squina F.M."/>
            <person name="Sun H."/>
            <person name="Susca A."/>
            <person name="Todd R.B."/>
            <person name="Tsang A."/>
            <person name="Unkles S.E."/>
            <person name="van de Wiele N."/>
            <person name="van Rossen-Uffink D."/>
            <person name="Oliveira J.V."/>
            <person name="Vesth T.C."/>
            <person name="Visser J."/>
            <person name="Yu J.-H."/>
            <person name="Zhou M."/>
            <person name="Andersen M.R."/>
            <person name="Archer D.B."/>
            <person name="Baker S.E."/>
            <person name="Benoit I."/>
            <person name="Brakhage A.A."/>
            <person name="Braus G.H."/>
            <person name="Fischer R."/>
            <person name="Frisvad J.C."/>
            <person name="Goldman G.H."/>
            <person name="Houbraken J."/>
            <person name="Oakley B."/>
            <person name="Pocsi I."/>
            <person name="Scazzocchio C."/>
            <person name="Seiboth B."/>
            <person name="vanKuyk P.A."/>
            <person name="Wortman J."/>
            <person name="Dyer P.S."/>
            <person name="Grigoriev I.V."/>
        </authorList>
    </citation>
    <scope>NUCLEOTIDE SEQUENCE [LARGE SCALE GENOMIC DNA]</scope>
    <source>
        <strain evidence="2">CBS 516.65</strain>
    </source>
</reference>
<dbReference type="RefSeq" id="XP_022396151.1">
    <property type="nucleotide sequence ID" value="XM_022543898.1"/>
</dbReference>
<evidence type="ECO:0000313" key="2">
    <source>
        <dbReference type="Proteomes" id="UP000184300"/>
    </source>
</evidence>
<organism evidence="1 2">
    <name type="scientific">Aspergillus glaucus CBS 516.65</name>
    <dbReference type="NCBI Taxonomy" id="1160497"/>
    <lineage>
        <taxon>Eukaryota</taxon>
        <taxon>Fungi</taxon>
        <taxon>Dikarya</taxon>
        <taxon>Ascomycota</taxon>
        <taxon>Pezizomycotina</taxon>
        <taxon>Eurotiomycetes</taxon>
        <taxon>Eurotiomycetidae</taxon>
        <taxon>Eurotiales</taxon>
        <taxon>Aspergillaceae</taxon>
        <taxon>Aspergillus</taxon>
        <taxon>Aspergillus subgen. Aspergillus</taxon>
    </lineage>
</organism>
<evidence type="ECO:0008006" key="3">
    <source>
        <dbReference type="Google" id="ProtNLM"/>
    </source>
</evidence>
<name>A0A1L9V6A6_ASPGL</name>
<dbReference type="STRING" id="1160497.A0A1L9V6A6"/>
<accession>A0A1L9V6A6</accession>
<dbReference type="GeneID" id="34460159"/>
<keyword evidence="2" id="KW-1185">Reference proteome</keyword>
<dbReference type="VEuPathDB" id="FungiDB:ASPGLDRAFT_29894"/>
<dbReference type="OrthoDB" id="5134445at2759"/>